<dbReference type="RefSeq" id="WP_184116294.1">
    <property type="nucleotide sequence ID" value="NZ_BNAJ01000023.1"/>
</dbReference>
<proteinExistence type="predicted"/>
<reference evidence="4" key="2">
    <citation type="journal article" date="2019" name="Int. J. Syst. Evol. Microbiol.">
        <title>The Global Catalogue of Microorganisms (GCM) 10K type strain sequencing project: providing services to taxonomists for standard genome sequencing and annotation.</title>
        <authorList>
            <consortium name="The Broad Institute Genomics Platform"/>
            <consortium name="The Broad Institute Genome Sequencing Center for Infectious Disease"/>
            <person name="Wu L."/>
            <person name="Ma J."/>
        </authorList>
    </citation>
    <scope>NUCLEOTIDE SEQUENCE [LARGE SCALE GENOMIC DNA]</scope>
    <source>
        <strain evidence="4">CGMCC 1.18437</strain>
    </source>
</reference>
<evidence type="ECO:0000313" key="3">
    <source>
        <dbReference type="Proteomes" id="UP000539473"/>
    </source>
</evidence>
<accession>A0A7W8KJA8</accession>
<name>A0A7W8KJA8_9DEIO</name>
<sequence>MTDLSVELPWAMRCVHVGDLLTETEARELIIAQRGRKPLSVVPIRPARAHEAWTFRVEAAEPIAPMTVLERLLGGTDLSSPGVPRLIIDELEAVGRMEAEFGFTAFIPIAGGQMVPRPYGEVSPKEMTAFFEWQERMWSTN</sequence>
<dbReference type="EMBL" id="BNAJ01000023">
    <property type="protein sequence ID" value="GHF65264.1"/>
    <property type="molecule type" value="Genomic_DNA"/>
</dbReference>
<reference evidence="1" key="4">
    <citation type="submission" date="2024-05" db="EMBL/GenBank/DDBJ databases">
        <authorList>
            <person name="Sun Q."/>
            <person name="Zhou Y."/>
        </authorList>
    </citation>
    <scope>NUCLEOTIDE SEQUENCE</scope>
    <source>
        <strain evidence="1">CGMCC 1.18437</strain>
    </source>
</reference>
<evidence type="ECO:0000313" key="2">
    <source>
        <dbReference type="EMBL" id="MBB5379187.1"/>
    </source>
</evidence>
<dbReference type="Proteomes" id="UP000539473">
    <property type="component" value="Unassembled WGS sequence"/>
</dbReference>
<organism evidence="2 3">
    <name type="scientific">Deinococcus metalli</name>
    <dbReference type="NCBI Taxonomy" id="1141878"/>
    <lineage>
        <taxon>Bacteria</taxon>
        <taxon>Thermotogati</taxon>
        <taxon>Deinococcota</taxon>
        <taxon>Deinococci</taxon>
        <taxon>Deinococcales</taxon>
        <taxon>Deinococcaceae</taxon>
        <taxon>Deinococcus</taxon>
    </lineage>
</organism>
<protein>
    <submittedName>
        <fullName evidence="2">Uncharacterized protein</fullName>
    </submittedName>
</protein>
<dbReference type="Proteomes" id="UP000619376">
    <property type="component" value="Unassembled WGS sequence"/>
</dbReference>
<dbReference type="AlphaFoldDB" id="A0A7W8KJA8"/>
<evidence type="ECO:0000313" key="1">
    <source>
        <dbReference type="EMBL" id="GHF65264.1"/>
    </source>
</evidence>
<evidence type="ECO:0000313" key="4">
    <source>
        <dbReference type="Proteomes" id="UP000619376"/>
    </source>
</evidence>
<reference evidence="2 3" key="3">
    <citation type="submission" date="2020-08" db="EMBL/GenBank/DDBJ databases">
        <title>Genomic Encyclopedia of Type Strains, Phase IV (KMG-IV): sequencing the most valuable type-strain genomes for metagenomic binning, comparative biology and taxonomic classification.</title>
        <authorList>
            <person name="Goeker M."/>
        </authorList>
    </citation>
    <scope>NUCLEOTIDE SEQUENCE [LARGE SCALE GENOMIC DNA]</scope>
    <source>
        <strain evidence="2 3">DSM 27521</strain>
    </source>
</reference>
<keyword evidence="4" id="KW-1185">Reference proteome</keyword>
<comment type="caution">
    <text evidence="2">The sequence shown here is derived from an EMBL/GenBank/DDBJ whole genome shotgun (WGS) entry which is preliminary data.</text>
</comment>
<gene>
    <name evidence="1" type="ORF">GCM10017781_46250</name>
    <name evidence="2" type="ORF">HNQ07_004702</name>
</gene>
<dbReference type="EMBL" id="JACHFK010000023">
    <property type="protein sequence ID" value="MBB5379187.1"/>
    <property type="molecule type" value="Genomic_DNA"/>
</dbReference>
<reference evidence="1" key="1">
    <citation type="journal article" date="2014" name="Int. J. Syst. Evol. Microbiol.">
        <title>Complete genome of a new Firmicutes species belonging to the dominant human colonic microbiota ('Ruminococcus bicirculans') reveals two chromosomes and a selective capacity to utilize plant glucans.</title>
        <authorList>
            <consortium name="NISC Comparative Sequencing Program"/>
            <person name="Wegmann U."/>
            <person name="Louis P."/>
            <person name="Goesmann A."/>
            <person name="Henrissat B."/>
            <person name="Duncan S.H."/>
            <person name="Flint H.J."/>
        </authorList>
    </citation>
    <scope>NUCLEOTIDE SEQUENCE</scope>
    <source>
        <strain evidence="1">CGMCC 1.18437</strain>
    </source>
</reference>